<dbReference type="STRING" id="735.B0185_09690"/>
<evidence type="ECO:0000313" key="3">
    <source>
        <dbReference type="Proteomes" id="UP000253999"/>
    </source>
</evidence>
<gene>
    <name evidence="2" type="ORF">DPV98_10670</name>
</gene>
<dbReference type="GO" id="GO:0015628">
    <property type="term" value="P:protein secretion by the type II secretion system"/>
    <property type="evidence" value="ECO:0007669"/>
    <property type="project" value="TreeGrafter"/>
</dbReference>
<dbReference type="AlphaFoldDB" id="A0A369Z3X5"/>
<dbReference type="InterPro" id="IPR010994">
    <property type="entry name" value="RuvA_2-like"/>
</dbReference>
<evidence type="ECO:0000256" key="1">
    <source>
        <dbReference type="SAM" id="SignalP"/>
    </source>
</evidence>
<dbReference type="Pfam" id="PF12836">
    <property type="entry name" value="HHH_3"/>
    <property type="match status" value="1"/>
</dbReference>
<name>A0A369Z3X5_HAEPH</name>
<dbReference type="PANTHER" id="PTHR21180">
    <property type="entry name" value="ENDONUCLEASE/EXONUCLEASE/PHOSPHATASE FAMILY DOMAIN-CONTAINING PROTEIN 1"/>
    <property type="match status" value="1"/>
</dbReference>
<dbReference type="SUPFAM" id="SSF47781">
    <property type="entry name" value="RuvA domain 2-like"/>
    <property type="match status" value="1"/>
</dbReference>
<dbReference type="GO" id="GO:0015627">
    <property type="term" value="C:type II protein secretion system complex"/>
    <property type="evidence" value="ECO:0007669"/>
    <property type="project" value="TreeGrafter"/>
</dbReference>
<dbReference type="Gene3D" id="1.10.150.280">
    <property type="entry name" value="AF1531-like domain"/>
    <property type="match status" value="1"/>
</dbReference>
<proteinExistence type="predicted"/>
<accession>A0A369Z3X5</accession>
<sequence>MKKINTFATSLMIGLFSTAVFANEVTTQPATQPAQTTVVTAPAPPTTPVTIQQVAVDPNAVNINTASAAEIQDKLVGIGAKKAQAIVDYRTKNGAFLSIEQLKEVSGIGAATLEKNRSRIVL</sequence>
<comment type="caution">
    <text evidence="2">The sequence shown here is derived from an EMBL/GenBank/DDBJ whole genome shotgun (WGS) entry which is preliminary data.</text>
</comment>
<organism evidence="2 3">
    <name type="scientific">Haemophilus parahaemolyticus</name>
    <dbReference type="NCBI Taxonomy" id="735"/>
    <lineage>
        <taxon>Bacteria</taxon>
        <taxon>Pseudomonadati</taxon>
        <taxon>Pseudomonadota</taxon>
        <taxon>Gammaproteobacteria</taxon>
        <taxon>Pasteurellales</taxon>
        <taxon>Pasteurellaceae</taxon>
        <taxon>Haemophilus</taxon>
    </lineage>
</organism>
<dbReference type="EMBL" id="QEQD01000017">
    <property type="protein sequence ID" value="RDE99625.1"/>
    <property type="molecule type" value="Genomic_DNA"/>
</dbReference>
<dbReference type="Proteomes" id="UP000253999">
    <property type="component" value="Unassembled WGS sequence"/>
</dbReference>
<dbReference type="InterPro" id="IPR051675">
    <property type="entry name" value="Endo/Exo/Phosphatase_dom_1"/>
</dbReference>
<feature type="chain" id="PRO_5016968215" evidence="1">
    <location>
        <begin position="23"/>
        <end position="122"/>
    </location>
</feature>
<dbReference type="NCBIfam" id="TIGR00426">
    <property type="entry name" value="competence protein ComEA helix-hairpin-helix repeat region"/>
    <property type="match status" value="1"/>
</dbReference>
<keyword evidence="1" id="KW-0732">Signal</keyword>
<feature type="signal peptide" evidence="1">
    <location>
        <begin position="1"/>
        <end position="22"/>
    </location>
</feature>
<protein>
    <submittedName>
        <fullName evidence="2">Helix-hairpin-helix domain-containing protein</fullName>
    </submittedName>
</protein>
<dbReference type="PANTHER" id="PTHR21180:SF32">
    <property type="entry name" value="ENDONUCLEASE_EXONUCLEASE_PHOSPHATASE FAMILY DOMAIN-CONTAINING PROTEIN 1"/>
    <property type="match status" value="1"/>
</dbReference>
<dbReference type="RefSeq" id="WP_040218985.1">
    <property type="nucleotide sequence ID" value="NZ_CAUPAH010000031.1"/>
</dbReference>
<dbReference type="InterPro" id="IPR004509">
    <property type="entry name" value="Competence_ComEA_HhH"/>
</dbReference>
<evidence type="ECO:0000313" key="2">
    <source>
        <dbReference type="EMBL" id="RDE99625.1"/>
    </source>
</evidence>
<reference evidence="2 3" key="1">
    <citation type="submission" date="2018-05" db="EMBL/GenBank/DDBJ databases">
        <title>Draft Genome Sequences for a Diverse set of 7 Haemophilus Species.</title>
        <authorList>
            <person name="Nichols M."/>
            <person name="Topaz N."/>
            <person name="Wang X."/>
            <person name="Wang X."/>
            <person name="Boxrud D."/>
        </authorList>
    </citation>
    <scope>NUCLEOTIDE SEQUENCE [LARGE SCALE GENOMIC DNA]</scope>
    <source>
        <strain evidence="2 3">C2010039593</strain>
    </source>
</reference>